<reference evidence="3" key="2">
    <citation type="journal article" date="2016" name="Sci. Rep.">
        <title>Dictyocaulus viviparus genome, variome and transcriptome elucidate lungworm biology and support future intervention.</title>
        <authorList>
            <person name="McNulty S.N."/>
            <person name="Strube C."/>
            <person name="Rosa B.A."/>
            <person name="Martin J.C."/>
            <person name="Tyagi R."/>
            <person name="Choi Y.J."/>
            <person name="Wang Q."/>
            <person name="Hallsworth Pepin K."/>
            <person name="Zhang X."/>
            <person name="Ozersky P."/>
            <person name="Wilson R.K."/>
            <person name="Sternberg P.W."/>
            <person name="Gasser R.B."/>
            <person name="Mitreva M."/>
        </authorList>
    </citation>
    <scope>NUCLEOTIDE SEQUENCE [LARGE SCALE GENOMIC DNA]</scope>
    <source>
        <strain evidence="3">HannoverDv2000</strain>
    </source>
</reference>
<keyword evidence="1" id="KW-1133">Transmembrane helix</keyword>
<evidence type="ECO:0000313" key="2">
    <source>
        <dbReference type="EMBL" id="KJH53467.1"/>
    </source>
</evidence>
<evidence type="ECO:0000313" key="3">
    <source>
        <dbReference type="Proteomes" id="UP000053766"/>
    </source>
</evidence>
<gene>
    <name evidence="2" type="ORF">DICVIV_00405</name>
</gene>
<feature type="transmembrane region" description="Helical" evidence="1">
    <location>
        <begin position="24"/>
        <end position="45"/>
    </location>
</feature>
<protein>
    <submittedName>
        <fullName evidence="2">Uncharacterized protein</fullName>
    </submittedName>
</protein>
<keyword evidence="1" id="KW-0472">Membrane</keyword>
<keyword evidence="1" id="KW-0812">Transmembrane</keyword>
<name>A0A0D8YB85_DICVI</name>
<dbReference type="EMBL" id="KN716152">
    <property type="protein sequence ID" value="KJH53467.1"/>
    <property type="molecule type" value="Genomic_DNA"/>
</dbReference>
<accession>A0A0D8YB85</accession>
<reference evidence="2 3" key="1">
    <citation type="submission" date="2013-11" db="EMBL/GenBank/DDBJ databases">
        <title>Draft genome of the bovine lungworm Dictyocaulus viviparus.</title>
        <authorList>
            <person name="Mitreva M."/>
        </authorList>
    </citation>
    <scope>NUCLEOTIDE SEQUENCE [LARGE SCALE GENOMIC DNA]</scope>
    <source>
        <strain evidence="2 3">HannoverDv2000</strain>
    </source>
</reference>
<dbReference type="AlphaFoldDB" id="A0A0D8YB85"/>
<organism evidence="2 3">
    <name type="scientific">Dictyocaulus viviparus</name>
    <name type="common">Bovine lungworm</name>
    <dbReference type="NCBI Taxonomy" id="29172"/>
    <lineage>
        <taxon>Eukaryota</taxon>
        <taxon>Metazoa</taxon>
        <taxon>Ecdysozoa</taxon>
        <taxon>Nematoda</taxon>
        <taxon>Chromadorea</taxon>
        <taxon>Rhabditida</taxon>
        <taxon>Rhabditina</taxon>
        <taxon>Rhabditomorpha</taxon>
        <taxon>Strongyloidea</taxon>
        <taxon>Metastrongylidae</taxon>
        <taxon>Dictyocaulus</taxon>
    </lineage>
</organism>
<dbReference type="Proteomes" id="UP000053766">
    <property type="component" value="Unassembled WGS sequence"/>
</dbReference>
<keyword evidence="3" id="KW-1185">Reference proteome</keyword>
<evidence type="ECO:0000256" key="1">
    <source>
        <dbReference type="SAM" id="Phobius"/>
    </source>
</evidence>
<proteinExistence type="predicted"/>
<sequence>MLRDRNRIAVQSIQNTNKSLRRRWMWLLFIIPSSLIILYIAFVVYERRLYRMQSQYPPPQSKGSPSIEAANKNDEKALKVHSELKSSNDIEAHEARPLVLTNELKGDVRFADEESSAEIHKVEFDEKLNEVVGIGPDVEIVPMESSSSGIHGKLSTAARETPNRTKSKVSVWFFLMYILSCEWNLGKNLNRFELMNRFASEQKPSKEIIEFMK</sequence>